<dbReference type="EMBL" id="CP003481">
    <property type="protein sequence ID" value="AFI05984.1"/>
    <property type="molecule type" value="Genomic_DNA"/>
</dbReference>
<dbReference type="KEGG" id="hcm:HCD_04910"/>
<sequence length="72" mass="8367">MRKDYLWAKIVNWNTRSSFRTKEKDRQKFNGGCSYISVFALFMAQTLKKALCVIPLGNSSSPLVTYDKKEKK</sequence>
<accession>I0ESR5</accession>
<evidence type="ECO:0000313" key="2">
    <source>
        <dbReference type="Proteomes" id="UP000005013"/>
    </source>
</evidence>
<organism evidence="1 2">
    <name type="scientific">Helicobacter cetorum (strain ATCC BAA-540 / CCUG 52418 / MIT 99-5656)</name>
    <dbReference type="NCBI Taxonomy" id="1163745"/>
    <lineage>
        <taxon>Bacteria</taxon>
        <taxon>Pseudomonadati</taxon>
        <taxon>Campylobacterota</taxon>
        <taxon>Epsilonproteobacteria</taxon>
        <taxon>Campylobacterales</taxon>
        <taxon>Helicobacteraceae</taxon>
        <taxon>Helicobacter</taxon>
    </lineage>
</organism>
<name>I0ESR5_HELCM</name>
<protein>
    <submittedName>
        <fullName evidence="1">Uncharacterized protein</fullName>
    </submittedName>
</protein>
<evidence type="ECO:0000313" key="1">
    <source>
        <dbReference type="EMBL" id="AFI05984.1"/>
    </source>
</evidence>
<dbReference type="Proteomes" id="UP000005013">
    <property type="component" value="Chromosome"/>
</dbReference>
<reference evidence="1 2" key="1">
    <citation type="journal article" date="2013" name="PLoS ONE">
        <title>Sequence Divergence and Conservation in Genomes ofHelicobacter cetorum Strains from a Dolphin and a Whale.</title>
        <authorList>
            <person name="Kersulyte D."/>
            <person name="Rossi M."/>
            <person name="Berg D.E."/>
        </authorList>
    </citation>
    <scope>NUCLEOTIDE SEQUENCE [LARGE SCALE GENOMIC DNA]</scope>
    <source>
        <strain evidence="1 2">MIT 99-5656</strain>
    </source>
</reference>
<keyword evidence="2" id="KW-1185">Reference proteome</keyword>
<dbReference type="HOGENOM" id="CLU_2716858_0_0_7"/>
<dbReference type="AlphaFoldDB" id="I0ESR5"/>
<gene>
    <name evidence="1" type="ordered locus">HCD_04910</name>
</gene>
<proteinExistence type="predicted"/>